<evidence type="ECO:0000313" key="3">
    <source>
        <dbReference type="Proteomes" id="UP000237947"/>
    </source>
</evidence>
<proteinExistence type="predicted"/>
<feature type="transmembrane region" description="Helical" evidence="1">
    <location>
        <begin position="59"/>
        <end position="79"/>
    </location>
</feature>
<dbReference type="RefSeq" id="WP_106012880.1">
    <property type="nucleotide sequence ID" value="NZ_CP027226.1"/>
</dbReference>
<dbReference type="EMBL" id="CP027226">
    <property type="protein sequence ID" value="AVM42932.1"/>
    <property type="molecule type" value="Genomic_DNA"/>
</dbReference>
<feature type="transmembrane region" description="Helical" evidence="1">
    <location>
        <begin position="553"/>
        <end position="577"/>
    </location>
</feature>
<feature type="transmembrane region" description="Helical" evidence="1">
    <location>
        <begin position="244"/>
        <end position="261"/>
    </location>
</feature>
<evidence type="ECO:0000313" key="2">
    <source>
        <dbReference type="EMBL" id="AVM42932.1"/>
    </source>
</evidence>
<sequence>MLVILYLVVAYFIGQNFRHNFNLVRLYKVLLITSGSSDERIDLTTDTDMQFEHAKLSSYLLKFLIYWPIDLIIGLYLSSTFNYFIHLFIVKISNTVPNVPSLIIINSLFLLLLTSLRRYFKNVKRTAAEKIEQPLSKDSPSSFSRNPKFIAILCLQVISIFWGIFLTQRSFQLNGSTLAAGATVFSDLAPHTANVRNFAFGNIPSSYPHFAGAGMNYHFFFYYLCGLLNALGLRLDWAINLPSILGILAFMQSLFYISILLTRKLSAGFLSLIFFCFRSSFSGFSVFFAELRESNNLWLAFKNLWSSSSYSGPLQHDDWGLYNLNVYANQRHLLFVLSIAVWVLISFYPSLKHKSKVTWQEIIGLSFLGLPMAYWHGSVLISLNLILIVWALFSKSKAQYLTFGITNVLGSLVMLKIFTKPGNSGSMFKNIFHFGYITDNPNIISITQFLLILYGISLFIIVLTPFLLKEKSLKIVSASLLLPVIFAFTISLTPDTTVNHKFFSFTQILFIPFISHFMVNLWTYARSKTAENQGKIYKKASTKSARTTKLINYLCKTACIVGIFIMTFSGIIDFSVYKNASLNRVEIQTADNFSQWMYQHTEPNSINLTPPWHYHSYFATGRMSYFGWPYYAQSAGYDIETREQEIRRILLAELNDYQKTKDYLQKNNINYLMIDDFWRNYEDVFINEDQLAQWFPEAAYFPEQNNLRIYKIS</sequence>
<organism evidence="2 3">
    <name type="scientific">Fastidiosipila sanguinis</name>
    <dbReference type="NCBI Taxonomy" id="236753"/>
    <lineage>
        <taxon>Bacteria</taxon>
        <taxon>Bacillati</taxon>
        <taxon>Bacillota</taxon>
        <taxon>Clostridia</taxon>
        <taxon>Eubacteriales</taxon>
        <taxon>Oscillospiraceae</taxon>
        <taxon>Fastidiosipila</taxon>
    </lineage>
</organism>
<dbReference type="AlphaFoldDB" id="A0A2S0KPH3"/>
<feature type="transmembrane region" description="Helical" evidence="1">
    <location>
        <begin position="475"/>
        <end position="493"/>
    </location>
</feature>
<dbReference type="Proteomes" id="UP000237947">
    <property type="component" value="Chromosome"/>
</dbReference>
<evidence type="ECO:0008006" key="4">
    <source>
        <dbReference type="Google" id="ProtNLM"/>
    </source>
</evidence>
<feature type="transmembrane region" description="Helical" evidence="1">
    <location>
        <begin position="373"/>
        <end position="393"/>
    </location>
</feature>
<feature type="transmembrane region" description="Helical" evidence="1">
    <location>
        <begin position="149"/>
        <end position="167"/>
    </location>
</feature>
<gene>
    <name evidence="2" type="ORF">C5Q98_06790</name>
</gene>
<feature type="transmembrane region" description="Helical" evidence="1">
    <location>
        <begin position="400"/>
        <end position="418"/>
    </location>
</feature>
<accession>A0A2S0KPH3</accession>
<keyword evidence="1" id="KW-1133">Transmembrane helix</keyword>
<feature type="transmembrane region" description="Helical" evidence="1">
    <location>
        <begin position="99"/>
        <end position="116"/>
    </location>
</feature>
<feature type="transmembrane region" description="Helical" evidence="1">
    <location>
        <begin position="505"/>
        <end position="525"/>
    </location>
</feature>
<dbReference type="OrthoDB" id="8617320at2"/>
<protein>
    <recommendedName>
        <fullName evidence="4">Glycosyltransferase RgtA/B/C/D-like domain-containing protein</fullName>
    </recommendedName>
</protein>
<keyword evidence="1" id="KW-0812">Transmembrane</keyword>
<name>A0A2S0KPH3_9FIRM</name>
<keyword evidence="1" id="KW-0472">Membrane</keyword>
<feature type="transmembrane region" description="Helical" evidence="1">
    <location>
        <begin position="443"/>
        <end position="468"/>
    </location>
</feature>
<keyword evidence="3" id="KW-1185">Reference proteome</keyword>
<reference evidence="3" key="1">
    <citation type="submission" date="2018-02" db="EMBL/GenBank/DDBJ databases">
        <authorList>
            <person name="Holder M.E."/>
            <person name="Ajami N.J."/>
            <person name="Petrosino J.F."/>
        </authorList>
    </citation>
    <scope>NUCLEOTIDE SEQUENCE [LARGE SCALE GENOMIC DNA]</scope>
    <source>
        <strain evidence="3">CCUG 47711</strain>
    </source>
</reference>
<feature type="transmembrane region" description="Helical" evidence="1">
    <location>
        <begin position="333"/>
        <end position="351"/>
    </location>
</feature>
<evidence type="ECO:0000256" key="1">
    <source>
        <dbReference type="SAM" id="Phobius"/>
    </source>
</evidence>
<feature type="transmembrane region" description="Helical" evidence="1">
    <location>
        <begin position="219"/>
        <end position="237"/>
    </location>
</feature>
<feature type="transmembrane region" description="Helical" evidence="1">
    <location>
        <begin position="267"/>
        <end position="289"/>
    </location>
</feature>
<dbReference type="KEGG" id="fsa:C5Q98_06790"/>